<dbReference type="InParanoid" id="H2YD07"/>
<dbReference type="PANTHER" id="PTHR10877">
    <property type="entry name" value="POLYCYSTIN FAMILY MEMBER"/>
    <property type="match status" value="1"/>
</dbReference>
<dbReference type="InterPro" id="IPR051223">
    <property type="entry name" value="Polycystin"/>
</dbReference>
<comment type="caution">
    <text evidence="1">Lacks conserved residue(s) required for the propagation of feature annotation.</text>
</comment>
<accession>H2YD07</accession>
<evidence type="ECO:0000313" key="3">
    <source>
        <dbReference type="Ensembl" id="ENSCSAVP00000003205.1"/>
    </source>
</evidence>
<name>H2YD07_CIOSA</name>
<dbReference type="InterPro" id="IPR001024">
    <property type="entry name" value="PLAT/LH2_dom"/>
</dbReference>
<dbReference type="GeneTree" id="ENSGT00880000138223"/>
<dbReference type="PANTHER" id="PTHR10877:SF183">
    <property type="entry name" value="AT14535P-RELATED"/>
    <property type="match status" value="1"/>
</dbReference>
<dbReference type="GO" id="GO:0005262">
    <property type="term" value="F:calcium channel activity"/>
    <property type="evidence" value="ECO:0007669"/>
    <property type="project" value="TreeGrafter"/>
</dbReference>
<dbReference type="Pfam" id="PF01477">
    <property type="entry name" value="PLAT"/>
    <property type="match status" value="1"/>
</dbReference>
<keyword evidence="4" id="KW-1185">Reference proteome</keyword>
<reference evidence="3" key="3">
    <citation type="submission" date="2025-09" db="UniProtKB">
        <authorList>
            <consortium name="Ensembl"/>
        </authorList>
    </citation>
    <scope>IDENTIFICATION</scope>
</reference>
<dbReference type="AlphaFoldDB" id="H2YD07"/>
<feature type="domain" description="PLAT" evidence="2">
    <location>
        <begin position="28"/>
        <end position="148"/>
    </location>
</feature>
<dbReference type="eggNOG" id="KOG3599">
    <property type="taxonomic scope" value="Eukaryota"/>
</dbReference>
<protein>
    <recommendedName>
        <fullName evidence="2">PLAT domain-containing protein</fullName>
    </recommendedName>
</protein>
<dbReference type="GO" id="GO:0016020">
    <property type="term" value="C:membrane"/>
    <property type="evidence" value="ECO:0007669"/>
    <property type="project" value="TreeGrafter"/>
</dbReference>
<dbReference type="STRING" id="51511.ENSCSAVP00000003205"/>
<dbReference type="GO" id="GO:0050982">
    <property type="term" value="P:detection of mechanical stimulus"/>
    <property type="evidence" value="ECO:0007669"/>
    <property type="project" value="TreeGrafter"/>
</dbReference>
<dbReference type="Ensembl" id="ENSCSAVT00000003254.1">
    <property type="protein sequence ID" value="ENSCSAVP00000003205.1"/>
    <property type="gene ID" value="ENSCSAVG00000001905.1"/>
</dbReference>
<dbReference type="HOGENOM" id="CLU_1478263_0_0_1"/>
<evidence type="ECO:0000256" key="1">
    <source>
        <dbReference type="PROSITE-ProRule" id="PRU00152"/>
    </source>
</evidence>
<evidence type="ECO:0000259" key="2">
    <source>
        <dbReference type="PROSITE" id="PS50095"/>
    </source>
</evidence>
<evidence type="ECO:0000313" key="4">
    <source>
        <dbReference type="Proteomes" id="UP000007875"/>
    </source>
</evidence>
<dbReference type="Gene3D" id="2.60.60.20">
    <property type="entry name" value="PLAT/LH2 domain"/>
    <property type="match status" value="1"/>
</dbReference>
<dbReference type="Proteomes" id="UP000007875">
    <property type="component" value="Unassembled WGS sequence"/>
</dbReference>
<sequence>MWAKKMDIETETQKCFIEVCDNIPTHNYRYYVTLYLGSSMFTSRKSTILLTLIGSENIGNTHILQNTGEDILTPSSVRSFLITTESSLGNVIGVRLLCRTESSRLFKTTWHLQRIVVRDLEINECCFVLCNCWINNNSDQYFKVASYKDLHTFYRLFRFKSENYLRDRHLWVSMFTMRSWQKE</sequence>
<reference evidence="3" key="2">
    <citation type="submission" date="2025-08" db="UniProtKB">
        <authorList>
            <consortium name="Ensembl"/>
        </authorList>
    </citation>
    <scope>IDENTIFICATION</scope>
</reference>
<dbReference type="InterPro" id="IPR036392">
    <property type="entry name" value="PLAT/LH2_dom_sf"/>
</dbReference>
<reference evidence="4" key="1">
    <citation type="submission" date="2003-08" db="EMBL/GenBank/DDBJ databases">
        <authorList>
            <person name="Birren B."/>
            <person name="Nusbaum C."/>
            <person name="Abebe A."/>
            <person name="Abouelleil A."/>
            <person name="Adekoya E."/>
            <person name="Ait-zahra M."/>
            <person name="Allen N."/>
            <person name="Allen T."/>
            <person name="An P."/>
            <person name="Anderson M."/>
            <person name="Anderson S."/>
            <person name="Arachchi H."/>
            <person name="Armbruster J."/>
            <person name="Bachantsang P."/>
            <person name="Baldwin J."/>
            <person name="Barry A."/>
            <person name="Bayul T."/>
            <person name="Blitshsteyn B."/>
            <person name="Bloom T."/>
            <person name="Blye J."/>
            <person name="Boguslavskiy L."/>
            <person name="Borowsky M."/>
            <person name="Boukhgalter B."/>
            <person name="Brunache A."/>
            <person name="Butler J."/>
            <person name="Calixte N."/>
            <person name="Calvo S."/>
            <person name="Camarata J."/>
            <person name="Campo K."/>
            <person name="Chang J."/>
            <person name="Cheshatsang Y."/>
            <person name="Citroen M."/>
            <person name="Collymore A."/>
            <person name="Considine T."/>
            <person name="Cook A."/>
            <person name="Cooke P."/>
            <person name="Corum B."/>
            <person name="Cuomo C."/>
            <person name="David R."/>
            <person name="Dawoe T."/>
            <person name="Degray S."/>
            <person name="Dodge S."/>
            <person name="Dooley K."/>
            <person name="Dorje P."/>
            <person name="Dorjee K."/>
            <person name="Dorris L."/>
            <person name="Duffey N."/>
            <person name="Dupes A."/>
            <person name="Elkins T."/>
            <person name="Engels R."/>
            <person name="Erickson J."/>
            <person name="Farina A."/>
            <person name="Faro S."/>
            <person name="Ferreira P."/>
            <person name="Fischer H."/>
            <person name="Fitzgerald M."/>
            <person name="Foley K."/>
            <person name="Gage D."/>
            <person name="Galagan J."/>
            <person name="Gearin G."/>
            <person name="Gnerre S."/>
            <person name="Gnirke A."/>
            <person name="Goyette A."/>
            <person name="Graham J."/>
            <person name="Grandbois E."/>
            <person name="Gyaltsen K."/>
            <person name="Hafez N."/>
            <person name="Hagopian D."/>
            <person name="Hagos B."/>
            <person name="Hall J."/>
            <person name="Hatcher B."/>
            <person name="Heller A."/>
            <person name="Higgins H."/>
            <person name="Honan T."/>
            <person name="Horn A."/>
            <person name="Houde N."/>
            <person name="Hughes L."/>
            <person name="Hulme W."/>
            <person name="Husby E."/>
            <person name="Iliev I."/>
            <person name="Jaffe D."/>
            <person name="Jones C."/>
            <person name="Kamal M."/>
            <person name="Kamat A."/>
            <person name="Kamvysselis M."/>
            <person name="Karlsson E."/>
            <person name="Kells C."/>
            <person name="Kieu A."/>
            <person name="Kisner P."/>
            <person name="Kodira C."/>
            <person name="Kulbokas E."/>
            <person name="Labutti K."/>
            <person name="Lama D."/>
            <person name="Landers T."/>
            <person name="Leger J."/>
            <person name="Levine S."/>
            <person name="Lewis D."/>
            <person name="Lewis T."/>
            <person name="Lindblad-toh K."/>
            <person name="Liu X."/>
            <person name="Lokyitsang T."/>
            <person name="Lokyitsang Y."/>
            <person name="Lucien O."/>
            <person name="Lui A."/>
            <person name="Ma L.J."/>
            <person name="Mabbitt R."/>
            <person name="Macdonald J."/>
            <person name="Maclean C."/>
            <person name="Major J."/>
            <person name="Manning J."/>
            <person name="Marabella R."/>
            <person name="Maru K."/>
            <person name="Matthews C."/>
            <person name="Mauceli E."/>
            <person name="Mccarthy M."/>
            <person name="Mcdonough S."/>
            <person name="Mcghee T."/>
            <person name="Meldrim J."/>
            <person name="Meneus L."/>
            <person name="Mesirov J."/>
            <person name="Mihalev A."/>
            <person name="Mihova T."/>
            <person name="Mikkelsen T."/>
            <person name="Mlenga V."/>
            <person name="Moru K."/>
            <person name="Mozes J."/>
            <person name="Mulrain L."/>
            <person name="Munson G."/>
            <person name="Naylor J."/>
            <person name="Newes C."/>
            <person name="Nguyen C."/>
            <person name="Nguyen N."/>
            <person name="Nguyen T."/>
            <person name="Nicol R."/>
            <person name="Nielsen C."/>
            <person name="Nizzari M."/>
            <person name="Norbu C."/>
            <person name="Norbu N."/>
            <person name="O'donnell P."/>
            <person name="Okoawo O."/>
            <person name="O'leary S."/>
            <person name="Omotosho B."/>
            <person name="O'neill K."/>
            <person name="Osman S."/>
            <person name="Parker S."/>
            <person name="Perrin D."/>
            <person name="Phunkhang P."/>
            <person name="Piqani B."/>
            <person name="Purcell S."/>
            <person name="Rachupka T."/>
            <person name="Ramasamy U."/>
            <person name="Rameau R."/>
            <person name="Ray V."/>
            <person name="Raymond C."/>
            <person name="Retta R."/>
            <person name="Richardson S."/>
            <person name="Rise C."/>
            <person name="Rodriguez J."/>
            <person name="Rogers J."/>
            <person name="Rogov P."/>
            <person name="Rutman M."/>
            <person name="Schupbach R."/>
            <person name="Seaman C."/>
            <person name="Settipalli S."/>
            <person name="Sharpe T."/>
            <person name="Sheridan J."/>
            <person name="Sherpa N."/>
            <person name="Shi J."/>
            <person name="Smirnov S."/>
            <person name="Smith C."/>
            <person name="Sougnez C."/>
            <person name="Spencer B."/>
            <person name="Stalker J."/>
            <person name="Stange-thomann N."/>
            <person name="Stavropoulos S."/>
            <person name="Stetson K."/>
            <person name="Stone C."/>
            <person name="Stone S."/>
            <person name="Stubbs M."/>
            <person name="Talamas J."/>
            <person name="Tchuinga P."/>
            <person name="Tenzing P."/>
            <person name="Tesfaye S."/>
            <person name="Theodore J."/>
            <person name="Thoulutsang Y."/>
            <person name="Topham K."/>
            <person name="Towey S."/>
            <person name="Tsamla T."/>
            <person name="Tsomo N."/>
            <person name="Vallee D."/>
            <person name="Vassiliev H."/>
            <person name="Venkataraman V."/>
            <person name="Vinson J."/>
            <person name="Vo A."/>
            <person name="Wade C."/>
            <person name="Wang S."/>
            <person name="Wangchuk T."/>
            <person name="Wangdi T."/>
            <person name="Whittaker C."/>
            <person name="Wilkinson J."/>
            <person name="Wu Y."/>
            <person name="Wyman D."/>
            <person name="Yadav S."/>
            <person name="Yang S."/>
            <person name="Yang X."/>
            <person name="Yeager S."/>
            <person name="Yee E."/>
            <person name="Young G."/>
            <person name="Zainoun J."/>
            <person name="Zembeck L."/>
            <person name="Zimmer A."/>
            <person name="Zody M."/>
            <person name="Lander E."/>
        </authorList>
    </citation>
    <scope>NUCLEOTIDE SEQUENCE [LARGE SCALE GENOMIC DNA]</scope>
</reference>
<organism evidence="3 4">
    <name type="scientific">Ciona savignyi</name>
    <name type="common">Pacific transparent sea squirt</name>
    <dbReference type="NCBI Taxonomy" id="51511"/>
    <lineage>
        <taxon>Eukaryota</taxon>
        <taxon>Metazoa</taxon>
        <taxon>Chordata</taxon>
        <taxon>Tunicata</taxon>
        <taxon>Ascidiacea</taxon>
        <taxon>Phlebobranchia</taxon>
        <taxon>Cionidae</taxon>
        <taxon>Ciona</taxon>
    </lineage>
</organism>
<dbReference type="SMART" id="SM00308">
    <property type="entry name" value="LH2"/>
    <property type="match status" value="1"/>
</dbReference>
<dbReference type="PROSITE" id="PS50095">
    <property type="entry name" value="PLAT"/>
    <property type="match status" value="1"/>
</dbReference>
<proteinExistence type="predicted"/>
<dbReference type="SUPFAM" id="SSF49723">
    <property type="entry name" value="Lipase/lipooxygenase domain (PLAT/LH2 domain)"/>
    <property type="match status" value="1"/>
</dbReference>